<reference evidence="1" key="1">
    <citation type="submission" date="2018-02" db="EMBL/GenBank/DDBJ databases">
        <title>Rhizophora mucronata_Transcriptome.</title>
        <authorList>
            <person name="Meera S.P."/>
            <person name="Sreeshan A."/>
            <person name="Augustine A."/>
        </authorList>
    </citation>
    <scope>NUCLEOTIDE SEQUENCE</scope>
    <source>
        <tissue evidence="1">Leaf</tissue>
    </source>
</reference>
<protein>
    <submittedName>
        <fullName evidence="1">Uncharacterized protein</fullName>
    </submittedName>
</protein>
<name>A0A2P2R4G7_RHIMU</name>
<dbReference type="EMBL" id="GGEC01093659">
    <property type="protein sequence ID" value="MBX74143.1"/>
    <property type="molecule type" value="Transcribed_RNA"/>
</dbReference>
<organism evidence="1">
    <name type="scientific">Rhizophora mucronata</name>
    <name type="common">Asiatic mangrove</name>
    <dbReference type="NCBI Taxonomy" id="61149"/>
    <lineage>
        <taxon>Eukaryota</taxon>
        <taxon>Viridiplantae</taxon>
        <taxon>Streptophyta</taxon>
        <taxon>Embryophyta</taxon>
        <taxon>Tracheophyta</taxon>
        <taxon>Spermatophyta</taxon>
        <taxon>Magnoliopsida</taxon>
        <taxon>eudicotyledons</taxon>
        <taxon>Gunneridae</taxon>
        <taxon>Pentapetalae</taxon>
        <taxon>rosids</taxon>
        <taxon>fabids</taxon>
        <taxon>Malpighiales</taxon>
        <taxon>Rhizophoraceae</taxon>
        <taxon>Rhizophora</taxon>
    </lineage>
</organism>
<evidence type="ECO:0000313" key="1">
    <source>
        <dbReference type="EMBL" id="MBX74143.1"/>
    </source>
</evidence>
<sequence>MFSNLFVRLLHLHH</sequence>
<proteinExistence type="predicted"/>
<accession>A0A2P2R4G7</accession>